<protein>
    <recommendedName>
        <fullName evidence="1">ESAT-6-like protein</fullName>
    </recommendedName>
</protein>
<reference evidence="3" key="1">
    <citation type="submission" date="2016-10" db="EMBL/GenBank/DDBJ databases">
        <authorList>
            <person name="Varghese N."/>
            <person name="Submissions S."/>
        </authorList>
    </citation>
    <scope>NUCLEOTIDE SEQUENCE [LARGE SCALE GENOMIC DNA]</scope>
    <source>
        <strain evidence="3">DSM 44437</strain>
    </source>
</reference>
<keyword evidence="3" id="KW-1185">Reference proteome</keyword>
<dbReference type="Gene3D" id="1.10.287.1060">
    <property type="entry name" value="ESAT-6-like"/>
    <property type="match status" value="1"/>
</dbReference>
<dbReference type="EMBL" id="FOFV01000004">
    <property type="protein sequence ID" value="SEQ78826.1"/>
    <property type="molecule type" value="Genomic_DNA"/>
</dbReference>
<dbReference type="SUPFAM" id="SSF140453">
    <property type="entry name" value="EsxAB dimer-like"/>
    <property type="match status" value="1"/>
</dbReference>
<evidence type="ECO:0000313" key="2">
    <source>
        <dbReference type="EMBL" id="SEQ78826.1"/>
    </source>
</evidence>
<proteinExistence type="inferred from homology"/>
<accession>A0A1H9IWA9</accession>
<gene>
    <name evidence="2" type="ORF">SAMN04488000_104351</name>
</gene>
<evidence type="ECO:0000256" key="1">
    <source>
        <dbReference type="RuleBase" id="RU362001"/>
    </source>
</evidence>
<dbReference type="RefSeq" id="WP_089915192.1">
    <property type="nucleotide sequence ID" value="NZ_FOFV01000004.1"/>
</dbReference>
<dbReference type="STRING" id="65499.SAMN04488000_104351"/>
<dbReference type="InterPro" id="IPR036689">
    <property type="entry name" value="ESAT-6-like_sf"/>
</dbReference>
<dbReference type="OrthoDB" id="3387628at2"/>
<dbReference type="Pfam" id="PF06013">
    <property type="entry name" value="WXG100"/>
    <property type="match status" value="1"/>
</dbReference>
<dbReference type="AlphaFoldDB" id="A0A1H9IWA9"/>
<organism evidence="2 3">
    <name type="scientific">Lentzea albida</name>
    <dbReference type="NCBI Taxonomy" id="65499"/>
    <lineage>
        <taxon>Bacteria</taxon>
        <taxon>Bacillati</taxon>
        <taxon>Actinomycetota</taxon>
        <taxon>Actinomycetes</taxon>
        <taxon>Pseudonocardiales</taxon>
        <taxon>Pseudonocardiaceae</taxon>
        <taxon>Lentzea</taxon>
    </lineage>
</organism>
<name>A0A1H9IWA9_9PSEU</name>
<sequence length="92" mass="9955">MLQVTFAEIQTASSTINSSATQIEGQLSDLKSEVTKTLAGYQGEARERYEEAQRKWDQAAADLQAVLAAIGTAVGQAGEAYESAEKMNANRW</sequence>
<dbReference type="InterPro" id="IPR010310">
    <property type="entry name" value="T7SS_ESAT-6-like"/>
</dbReference>
<comment type="similarity">
    <text evidence="1">Belongs to the WXG100 family.</text>
</comment>
<evidence type="ECO:0000313" key="3">
    <source>
        <dbReference type="Proteomes" id="UP000199503"/>
    </source>
</evidence>
<dbReference type="Proteomes" id="UP000199503">
    <property type="component" value="Unassembled WGS sequence"/>
</dbReference>
<dbReference type="NCBIfam" id="TIGR03930">
    <property type="entry name" value="WXG100_ESAT6"/>
    <property type="match status" value="1"/>
</dbReference>